<dbReference type="VEuPathDB" id="FungiDB:PLEOSDRAFT_1103741"/>
<evidence type="ECO:0000313" key="2">
    <source>
        <dbReference type="Proteomes" id="UP000027073"/>
    </source>
</evidence>
<accession>A0A067NNS6</accession>
<dbReference type="HOGENOM" id="CLU_1644422_0_0_1"/>
<dbReference type="AlphaFoldDB" id="A0A067NNS6"/>
<name>A0A067NNS6_PLEO1</name>
<proteinExistence type="predicted"/>
<protein>
    <submittedName>
        <fullName evidence="1">Uncharacterized protein</fullName>
    </submittedName>
</protein>
<dbReference type="OrthoDB" id="3269637at2759"/>
<dbReference type="EMBL" id="KL198007">
    <property type="protein sequence ID" value="KDQ29728.1"/>
    <property type="molecule type" value="Genomic_DNA"/>
</dbReference>
<reference evidence="2" key="1">
    <citation type="journal article" date="2014" name="Proc. Natl. Acad. Sci. U.S.A.">
        <title>Extensive sampling of basidiomycete genomes demonstrates inadequacy of the white-rot/brown-rot paradigm for wood decay fungi.</title>
        <authorList>
            <person name="Riley R."/>
            <person name="Salamov A.A."/>
            <person name="Brown D.W."/>
            <person name="Nagy L.G."/>
            <person name="Floudas D."/>
            <person name="Held B.W."/>
            <person name="Levasseur A."/>
            <person name="Lombard V."/>
            <person name="Morin E."/>
            <person name="Otillar R."/>
            <person name="Lindquist E.A."/>
            <person name="Sun H."/>
            <person name="LaButti K.M."/>
            <person name="Schmutz J."/>
            <person name="Jabbour D."/>
            <person name="Luo H."/>
            <person name="Baker S.E."/>
            <person name="Pisabarro A.G."/>
            <person name="Walton J.D."/>
            <person name="Blanchette R.A."/>
            <person name="Henrissat B."/>
            <person name="Martin F."/>
            <person name="Cullen D."/>
            <person name="Hibbett D.S."/>
            <person name="Grigoriev I.V."/>
        </authorList>
    </citation>
    <scope>NUCLEOTIDE SEQUENCE [LARGE SCALE GENOMIC DNA]</scope>
    <source>
        <strain evidence="2">PC15</strain>
    </source>
</reference>
<evidence type="ECO:0000313" key="1">
    <source>
        <dbReference type="EMBL" id="KDQ29728.1"/>
    </source>
</evidence>
<gene>
    <name evidence="1" type="ORF">PLEOSDRAFT_1103741</name>
</gene>
<organism evidence="1 2">
    <name type="scientific">Pleurotus ostreatus (strain PC15)</name>
    <name type="common">Oyster mushroom</name>
    <dbReference type="NCBI Taxonomy" id="1137138"/>
    <lineage>
        <taxon>Eukaryota</taxon>
        <taxon>Fungi</taxon>
        <taxon>Dikarya</taxon>
        <taxon>Basidiomycota</taxon>
        <taxon>Agaricomycotina</taxon>
        <taxon>Agaricomycetes</taxon>
        <taxon>Agaricomycetidae</taxon>
        <taxon>Agaricales</taxon>
        <taxon>Pleurotineae</taxon>
        <taxon>Pleurotaceae</taxon>
        <taxon>Pleurotus</taxon>
    </lineage>
</organism>
<sequence length="161" mass="18108">MSAISPLAPTPGSATPLLILVVGAQGDLAATNTQSYTPVDYLASSIPLDVLAVYYHLDDKEKLRMFPIDPDFLPKRITSSVVTARRAGFREDVARRDGSSYQRMVSKTNCIRKALVMQRMLNVWHRLGDARQMLQVQNHTTLPEMNREQSRGIEMNLMFTI</sequence>
<dbReference type="Proteomes" id="UP000027073">
    <property type="component" value="Unassembled WGS sequence"/>
</dbReference>
<dbReference type="InParanoid" id="A0A067NNS6"/>